<dbReference type="SMART" id="SM00448">
    <property type="entry name" value="REC"/>
    <property type="match status" value="1"/>
</dbReference>
<keyword evidence="1 2" id="KW-0597">Phosphoprotein</keyword>
<dbReference type="HOGENOM" id="CLU_000445_69_8_10"/>
<dbReference type="Pfam" id="PF00072">
    <property type="entry name" value="Response_reg"/>
    <property type="match status" value="1"/>
</dbReference>
<organism evidence="4 5">
    <name type="scientific">Chloroherpeton thalassium (strain ATCC 35110 / GB-78)</name>
    <dbReference type="NCBI Taxonomy" id="517418"/>
    <lineage>
        <taxon>Bacteria</taxon>
        <taxon>Pseudomonadati</taxon>
        <taxon>Chlorobiota</taxon>
        <taxon>Chlorobiia</taxon>
        <taxon>Chlorobiales</taxon>
        <taxon>Chloroherpetonaceae</taxon>
        <taxon>Chloroherpeton</taxon>
    </lineage>
</organism>
<keyword evidence="5" id="KW-1185">Reference proteome</keyword>
<dbReference type="eggNOG" id="COG2204">
    <property type="taxonomic scope" value="Bacteria"/>
</dbReference>
<dbReference type="PROSITE" id="PS50110">
    <property type="entry name" value="RESPONSE_REGULATORY"/>
    <property type="match status" value="1"/>
</dbReference>
<dbReference type="PANTHER" id="PTHR44591:SF3">
    <property type="entry name" value="RESPONSE REGULATORY DOMAIN-CONTAINING PROTEIN"/>
    <property type="match status" value="1"/>
</dbReference>
<dbReference type="AlphaFoldDB" id="B3QY91"/>
<accession>B3QY91</accession>
<dbReference type="Proteomes" id="UP000001208">
    <property type="component" value="Chromosome"/>
</dbReference>
<proteinExistence type="predicted"/>
<dbReference type="InterPro" id="IPR050595">
    <property type="entry name" value="Bact_response_regulator"/>
</dbReference>
<dbReference type="RefSeq" id="WP_012501139.1">
    <property type="nucleotide sequence ID" value="NC_011026.1"/>
</dbReference>
<dbReference type="InterPro" id="IPR001789">
    <property type="entry name" value="Sig_transdc_resp-reg_receiver"/>
</dbReference>
<dbReference type="Gene3D" id="3.40.50.2300">
    <property type="match status" value="1"/>
</dbReference>
<protein>
    <submittedName>
        <fullName evidence="4">Response regulator receiver protein</fullName>
    </submittedName>
</protein>
<evidence type="ECO:0000259" key="3">
    <source>
        <dbReference type="PROSITE" id="PS50110"/>
    </source>
</evidence>
<dbReference type="OrthoDB" id="1646880at2"/>
<dbReference type="STRING" id="517418.Ctha_2608"/>
<dbReference type="CDD" id="cd00156">
    <property type="entry name" value="REC"/>
    <property type="match status" value="1"/>
</dbReference>
<sequence length="124" mass="13882">MKENANPVILVVDDEAILRELLFEMLSLEGYDVLLADDGKSCIEIYKQKRSEIAAVILDMNMVDMHGEETFIALHEINPQVNVIIATGDPDDEAVENLVATYGIDVVSKPYEIRTIYQKISALI</sequence>
<evidence type="ECO:0000256" key="1">
    <source>
        <dbReference type="ARBA" id="ARBA00022553"/>
    </source>
</evidence>
<evidence type="ECO:0000256" key="2">
    <source>
        <dbReference type="PROSITE-ProRule" id="PRU00169"/>
    </source>
</evidence>
<evidence type="ECO:0000313" key="4">
    <source>
        <dbReference type="EMBL" id="ACF15057.1"/>
    </source>
</evidence>
<dbReference type="PANTHER" id="PTHR44591">
    <property type="entry name" value="STRESS RESPONSE REGULATOR PROTEIN 1"/>
    <property type="match status" value="1"/>
</dbReference>
<dbReference type="SUPFAM" id="SSF52172">
    <property type="entry name" value="CheY-like"/>
    <property type="match status" value="1"/>
</dbReference>
<feature type="modified residue" description="4-aspartylphosphate" evidence="2">
    <location>
        <position position="59"/>
    </location>
</feature>
<evidence type="ECO:0000313" key="5">
    <source>
        <dbReference type="Proteomes" id="UP000001208"/>
    </source>
</evidence>
<gene>
    <name evidence="4" type="ordered locus">Ctha_2608</name>
</gene>
<name>B3QY91_CHLT3</name>
<reference evidence="4 5" key="1">
    <citation type="submission" date="2008-06" db="EMBL/GenBank/DDBJ databases">
        <title>Complete sequence of Chloroherpeton thalassium ATCC 35110.</title>
        <authorList>
            <consortium name="US DOE Joint Genome Institute"/>
            <person name="Lucas S."/>
            <person name="Copeland A."/>
            <person name="Lapidus A."/>
            <person name="Glavina del Rio T."/>
            <person name="Dalin E."/>
            <person name="Tice H."/>
            <person name="Bruce D."/>
            <person name="Goodwin L."/>
            <person name="Pitluck S."/>
            <person name="Schmutz J."/>
            <person name="Larimer F."/>
            <person name="Land M."/>
            <person name="Hauser L."/>
            <person name="Kyrpides N."/>
            <person name="Mikhailova N."/>
            <person name="Liu Z."/>
            <person name="Li T."/>
            <person name="Zhao F."/>
            <person name="Overmann J."/>
            <person name="Bryant D.A."/>
            <person name="Richardson P."/>
        </authorList>
    </citation>
    <scope>NUCLEOTIDE SEQUENCE [LARGE SCALE GENOMIC DNA]</scope>
    <source>
        <strain evidence="5">ATCC 35110 / GB-78</strain>
    </source>
</reference>
<dbReference type="EMBL" id="CP001100">
    <property type="protein sequence ID" value="ACF15057.1"/>
    <property type="molecule type" value="Genomic_DNA"/>
</dbReference>
<feature type="domain" description="Response regulatory" evidence="3">
    <location>
        <begin position="8"/>
        <end position="124"/>
    </location>
</feature>
<dbReference type="InterPro" id="IPR011006">
    <property type="entry name" value="CheY-like_superfamily"/>
</dbReference>
<dbReference type="GO" id="GO:0000160">
    <property type="term" value="P:phosphorelay signal transduction system"/>
    <property type="evidence" value="ECO:0007669"/>
    <property type="project" value="InterPro"/>
</dbReference>
<dbReference type="KEGG" id="cts:Ctha_2608"/>